<dbReference type="AlphaFoldDB" id="A0A084XZZ4"/>
<evidence type="ECO:0000256" key="1">
    <source>
        <dbReference type="ARBA" id="ARBA00022448"/>
    </source>
</evidence>
<evidence type="ECO:0000313" key="9">
    <source>
        <dbReference type="EMBL" id="KFB68038.1"/>
    </source>
</evidence>
<evidence type="ECO:0000256" key="4">
    <source>
        <dbReference type="ARBA" id="ARBA00022840"/>
    </source>
</evidence>
<dbReference type="PANTHER" id="PTHR24220">
    <property type="entry name" value="IMPORT ATP-BINDING PROTEIN"/>
    <property type="match status" value="1"/>
</dbReference>
<dbReference type="Gene3D" id="3.40.50.300">
    <property type="entry name" value="P-loop containing nucleotide triphosphate hydrolases"/>
    <property type="match status" value="1"/>
</dbReference>
<evidence type="ECO:0000256" key="5">
    <source>
        <dbReference type="ARBA" id="ARBA00022989"/>
    </source>
</evidence>
<dbReference type="PANTHER" id="PTHR24220:SF86">
    <property type="entry name" value="ABC TRANSPORTER ABCH.1"/>
    <property type="match status" value="1"/>
</dbReference>
<gene>
    <name evidence="9" type="primary">ytrE_2</name>
    <name evidence="9" type="ORF">CAPSK01_002630</name>
</gene>
<keyword evidence="5" id="KW-1133">Transmembrane helix</keyword>
<dbReference type="GO" id="GO:0016887">
    <property type="term" value="F:ATP hydrolysis activity"/>
    <property type="evidence" value="ECO:0007669"/>
    <property type="project" value="InterPro"/>
</dbReference>
<keyword evidence="5" id="KW-0472">Membrane</keyword>
<dbReference type="GO" id="GO:0005886">
    <property type="term" value="C:plasma membrane"/>
    <property type="evidence" value="ECO:0007669"/>
    <property type="project" value="TreeGrafter"/>
</dbReference>
<accession>A0A084XZZ4</accession>
<keyword evidence="3" id="KW-0547">Nucleotide-binding</keyword>
<sequence length="241" mass="26211">MSAALIELSGIERVFHLGDSEVHALRHLDVRISAGEYVAVMGPSGSGKSTLLNLLGLLDRPNAGTYRLAGCDVTTLSAKEQARVRSERIGFVFQSFHLVPRLTAAENIALPMTLAGIAPLRRAERVARALQDYGLENRASHRPDQLSGGQRQRVAIARATIMQPALILADEPTGNLDRSTGEEVIRLLEGLNDQGVTLIVVTHDGRLGARARRQLLMADGVLEQDRWRSPQELTDACVLPT</sequence>
<evidence type="ECO:0000313" key="10">
    <source>
        <dbReference type="Proteomes" id="UP000019812"/>
    </source>
</evidence>
<comment type="caution">
    <text evidence="9">The sequence shown here is derived from an EMBL/GenBank/DDBJ whole genome shotgun (WGS) entry which is preliminary data.</text>
</comment>
<keyword evidence="1" id="KW-0813">Transport</keyword>
<dbReference type="SUPFAM" id="SSF52540">
    <property type="entry name" value="P-loop containing nucleoside triphosphate hydrolases"/>
    <property type="match status" value="1"/>
</dbReference>
<dbReference type="InterPro" id="IPR027417">
    <property type="entry name" value="P-loop_NTPase"/>
</dbReference>
<dbReference type="Pfam" id="PF00005">
    <property type="entry name" value="ABC_tran"/>
    <property type="match status" value="1"/>
</dbReference>
<dbReference type="GO" id="GO:0005524">
    <property type="term" value="F:ATP binding"/>
    <property type="evidence" value="ECO:0007669"/>
    <property type="project" value="UniProtKB-KW"/>
</dbReference>
<organism evidence="9 10">
    <name type="scientific">Candidatus Accumulibacter vicinus</name>
    <dbReference type="NCBI Taxonomy" id="2954382"/>
    <lineage>
        <taxon>Bacteria</taxon>
        <taxon>Pseudomonadati</taxon>
        <taxon>Pseudomonadota</taxon>
        <taxon>Betaproteobacteria</taxon>
        <taxon>Candidatus Accumulibacter</taxon>
    </lineage>
</organism>
<evidence type="ECO:0000256" key="7">
    <source>
        <dbReference type="ARBA" id="ARBA00038388"/>
    </source>
</evidence>
<dbReference type="Proteomes" id="UP000019812">
    <property type="component" value="Unassembled WGS sequence"/>
</dbReference>
<keyword evidence="4 9" id="KW-0067">ATP-binding</keyword>
<keyword evidence="6" id="KW-0046">Antibiotic resistance</keyword>
<dbReference type="InterPro" id="IPR003439">
    <property type="entry name" value="ABC_transporter-like_ATP-bd"/>
</dbReference>
<dbReference type="GO" id="GO:0098796">
    <property type="term" value="C:membrane protein complex"/>
    <property type="evidence" value="ECO:0007669"/>
    <property type="project" value="UniProtKB-ARBA"/>
</dbReference>
<dbReference type="FunFam" id="3.40.50.300:FF:000032">
    <property type="entry name" value="Export ABC transporter ATP-binding protein"/>
    <property type="match status" value="1"/>
</dbReference>
<comment type="similarity">
    <text evidence="7">Belongs to the ABC transporter superfamily. Macrolide exporter (TC 3.A.1.122) family.</text>
</comment>
<dbReference type="GO" id="GO:0022857">
    <property type="term" value="F:transmembrane transporter activity"/>
    <property type="evidence" value="ECO:0007669"/>
    <property type="project" value="TreeGrafter"/>
</dbReference>
<dbReference type="EMBL" id="JDSS02000024">
    <property type="protein sequence ID" value="KFB68038.1"/>
    <property type="molecule type" value="Genomic_DNA"/>
</dbReference>
<dbReference type="SMART" id="SM00382">
    <property type="entry name" value="AAA"/>
    <property type="match status" value="1"/>
</dbReference>
<dbReference type="PROSITE" id="PS00211">
    <property type="entry name" value="ABC_TRANSPORTER_1"/>
    <property type="match status" value="1"/>
</dbReference>
<evidence type="ECO:0000259" key="8">
    <source>
        <dbReference type="PROSITE" id="PS50893"/>
    </source>
</evidence>
<dbReference type="RefSeq" id="WP_034926569.1">
    <property type="nucleotide sequence ID" value="NZ_JDSS02000024.1"/>
</dbReference>
<feature type="domain" description="ABC transporter" evidence="8">
    <location>
        <begin position="6"/>
        <end position="239"/>
    </location>
</feature>
<evidence type="ECO:0000256" key="6">
    <source>
        <dbReference type="ARBA" id="ARBA00023251"/>
    </source>
</evidence>
<dbReference type="PROSITE" id="PS50893">
    <property type="entry name" value="ABC_TRANSPORTER_2"/>
    <property type="match status" value="1"/>
</dbReference>
<dbReference type="InterPro" id="IPR017911">
    <property type="entry name" value="MacB-like_ATP-bd"/>
</dbReference>
<name>A0A084XZZ4_9PROT</name>
<protein>
    <submittedName>
        <fullName evidence="9">ABC transporter ATP-binding protein YtrE</fullName>
    </submittedName>
</protein>
<keyword evidence="5" id="KW-0812">Transmembrane</keyword>
<proteinExistence type="inferred from homology"/>
<keyword evidence="2" id="KW-1003">Cell membrane</keyword>
<evidence type="ECO:0000256" key="3">
    <source>
        <dbReference type="ARBA" id="ARBA00022741"/>
    </source>
</evidence>
<dbReference type="CDD" id="cd03255">
    <property type="entry name" value="ABC_MJ0796_LolCDE_FtsE"/>
    <property type="match status" value="1"/>
</dbReference>
<dbReference type="InterPro" id="IPR003593">
    <property type="entry name" value="AAA+_ATPase"/>
</dbReference>
<dbReference type="InterPro" id="IPR015854">
    <property type="entry name" value="ABC_transpr_LolD-like"/>
</dbReference>
<dbReference type="InterPro" id="IPR017871">
    <property type="entry name" value="ABC_transporter-like_CS"/>
</dbReference>
<reference evidence="9 10" key="1">
    <citation type="submission" date="2014-07" db="EMBL/GenBank/DDBJ databases">
        <title>Expanding our view of genomic diversity in Candidatus Accumulibacter clades.</title>
        <authorList>
            <person name="Skennerton C.T."/>
            <person name="Barr J.J."/>
            <person name="Slater F.R."/>
            <person name="Bond P.L."/>
            <person name="Tyson G.W."/>
        </authorList>
    </citation>
    <scope>NUCLEOTIDE SEQUENCE [LARGE SCALE GENOMIC DNA]</scope>
    <source>
        <strain evidence="10">SK-01</strain>
    </source>
</reference>
<dbReference type="STRING" id="1457154.CAPSK01_002630"/>
<dbReference type="GO" id="GO:0046677">
    <property type="term" value="P:response to antibiotic"/>
    <property type="evidence" value="ECO:0007669"/>
    <property type="project" value="UniProtKB-KW"/>
</dbReference>
<evidence type="ECO:0000256" key="2">
    <source>
        <dbReference type="ARBA" id="ARBA00022475"/>
    </source>
</evidence>